<accession>A0A239C954</accession>
<sequence>MAIGFAPETASVNASRRAGRHRTLEPAEWTAAGIPLLINPREVVTDLHTRHLPAPGTAVVAVYSPDERLTASASFAQRPHVVDGWERRNAILVHLRRITADDLRRRRPVRTAVLLVCRDGGAGWTEVDGAWMWGLRDACSLYGLRPGSYITVTDDGWRVQGEDRTGRTPNATSWSAAASRGAASLRPSGTPPLRRAAAR</sequence>
<evidence type="ECO:0000313" key="3">
    <source>
        <dbReference type="Proteomes" id="UP000198280"/>
    </source>
</evidence>
<organism evidence="2 3">
    <name type="scientific">Actinacidiphila glaucinigra</name>
    <dbReference type="NCBI Taxonomy" id="235986"/>
    <lineage>
        <taxon>Bacteria</taxon>
        <taxon>Bacillati</taxon>
        <taxon>Actinomycetota</taxon>
        <taxon>Actinomycetes</taxon>
        <taxon>Kitasatosporales</taxon>
        <taxon>Streptomycetaceae</taxon>
        <taxon>Actinacidiphila</taxon>
    </lineage>
</organism>
<dbReference type="EMBL" id="FZOF01000003">
    <property type="protein sequence ID" value="SNS16765.1"/>
    <property type="molecule type" value="Genomic_DNA"/>
</dbReference>
<feature type="region of interest" description="Disordered" evidence="1">
    <location>
        <begin position="160"/>
        <end position="199"/>
    </location>
</feature>
<feature type="region of interest" description="Disordered" evidence="1">
    <location>
        <begin position="1"/>
        <end position="20"/>
    </location>
</feature>
<feature type="compositionally biased region" description="Low complexity" evidence="1">
    <location>
        <begin position="171"/>
        <end position="184"/>
    </location>
</feature>
<keyword evidence="3" id="KW-1185">Reference proteome</keyword>
<proteinExistence type="predicted"/>
<dbReference type="AlphaFoldDB" id="A0A239C954"/>
<evidence type="ECO:0000256" key="1">
    <source>
        <dbReference type="SAM" id="MobiDB-lite"/>
    </source>
</evidence>
<dbReference type="Proteomes" id="UP000198280">
    <property type="component" value="Unassembled WGS sequence"/>
</dbReference>
<protein>
    <submittedName>
        <fullName evidence="2">Uncharacterized protein</fullName>
    </submittedName>
</protein>
<dbReference type="RefSeq" id="WP_089223094.1">
    <property type="nucleotide sequence ID" value="NZ_FZOF01000003.1"/>
</dbReference>
<dbReference type="OrthoDB" id="4291582at2"/>
<name>A0A239C954_9ACTN</name>
<reference evidence="2 3" key="1">
    <citation type="submission" date="2017-06" db="EMBL/GenBank/DDBJ databases">
        <authorList>
            <person name="Kim H.J."/>
            <person name="Triplett B.A."/>
        </authorList>
    </citation>
    <scope>NUCLEOTIDE SEQUENCE [LARGE SCALE GENOMIC DNA]</scope>
    <source>
        <strain evidence="2 3">CGMCC 4.1858</strain>
    </source>
</reference>
<evidence type="ECO:0000313" key="2">
    <source>
        <dbReference type="EMBL" id="SNS16765.1"/>
    </source>
</evidence>
<gene>
    <name evidence="2" type="ORF">SAMN05216252_103439</name>
</gene>